<dbReference type="RefSeq" id="WP_111199706.1">
    <property type="nucleotide sequence ID" value="NZ_QKVK01000008.1"/>
</dbReference>
<dbReference type="AlphaFoldDB" id="A0A2W2ATN5"/>
<evidence type="ECO:0000313" key="2">
    <source>
        <dbReference type="Proteomes" id="UP000248795"/>
    </source>
</evidence>
<organism evidence="1 2">
    <name type="scientific">Aestuariivirga litoralis</name>
    <dbReference type="NCBI Taxonomy" id="2650924"/>
    <lineage>
        <taxon>Bacteria</taxon>
        <taxon>Pseudomonadati</taxon>
        <taxon>Pseudomonadota</taxon>
        <taxon>Alphaproteobacteria</taxon>
        <taxon>Hyphomicrobiales</taxon>
        <taxon>Aestuariivirgaceae</taxon>
        <taxon>Aestuariivirga</taxon>
    </lineage>
</organism>
<keyword evidence="2" id="KW-1185">Reference proteome</keyword>
<evidence type="ECO:0000313" key="1">
    <source>
        <dbReference type="EMBL" id="PZF75900.1"/>
    </source>
</evidence>
<reference evidence="2" key="1">
    <citation type="submission" date="2018-06" db="EMBL/GenBank/DDBJ databases">
        <title>Aestuariibacter litoralis strain KCTC 52945T.</title>
        <authorList>
            <person name="Li X."/>
            <person name="Salam N."/>
            <person name="Li J.-L."/>
            <person name="Chen Y.-M."/>
            <person name="Yang Z.-W."/>
            <person name="Zhang L.-Y."/>
            <person name="Han M.-X."/>
            <person name="Xiao M."/>
            <person name="Li W.-J."/>
        </authorList>
    </citation>
    <scope>NUCLEOTIDE SEQUENCE [LARGE SCALE GENOMIC DNA]</scope>
    <source>
        <strain evidence="2">KCTC 52945</strain>
    </source>
</reference>
<gene>
    <name evidence="1" type="ORF">DK847_16605</name>
</gene>
<name>A0A2W2ATN5_9HYPH</name>
<comment type="caution">
    <text evidence="1">The sequence shown here is derived from an EMBL/GenBank/DDBJ whole genome shotgun (WGS) entry which is preliminary data.</text>
</comment>
<proteinExistence type="predicted"/>
<accession>A0A2W2ATN5</accession>
<dbReference type="Proteomes" id="UP000248795">
    <property type="component" value="Unassembled WGS sequence"/>
</dbReference>
<dbReference type="EMBL" id="QKVK01000008">
    <property type="protein sequence ID" value="PZF75900.1"/>
    <property type="molecule type" value="Genomic_DNA"/>
</dbReference>
<protein>
    <submittedName>
        <fullName evidence="1">Uncharacterized protein</fullName>
    </submittedName>
</protein>
<sequence length="230" mass="25710">MSDGDDLGFGALKDKQRSLRSGFPEPLGLRVHRALSWYGRSTQSMDDNDIRFILLWVAFNAAYAQDMGGPDAGGERSAFRTFFEALVSLDRSNRIYNVVWKRFPNEIRVLLNNRFVFAPFWSHQNGATGSVDWAAALAASQKIIASAMAQQDTGRLLSIVFDRLYVLRNQIVHGGATWNSSINRSQVRDGAAVLASLLPVFIDIMMDNPEYDWGRPFYPVVENVVEASNG</sequence>